<reference evidence="5 6" key="1">
    <citation type="submission" date="2016-07" db="EMBL/GenBank/DDBJ databases">
        <title>High microdiversification within the ubiquitous acI lineage of Actinobacteria.</title>
        <authorList>
            <person name="Neuenschwander S.M."/>
            <person name="Salcher M."/>
            <person name="Ghai R."/>
            <person name="Pernthaler J."/>
        </authorList>
    </citation>
    <scope>NUCLEOTIDE SEQUENCE [LARGE SCALE GENOMIC DNA]</scope>
    <source>
        <strain evidence="5">MMS-21-148</strain>
    </source>
</reference>
<dbReference type="RefSeq" id="WP_095670527.1">
    <property type="nucleotide sequence ID" value="NZ_CP016769.1"/>
</dbReference>
<evidence type="ECO:0000256" key="2">
    <source>
        <dbReference type="ARBA" id="ARBA00022679"/>
    </source>
</evidence>
<organism evidence="5 6">
    <name type="scientific">Candidatus Planktophila lacus</name>
    <dbReference type="NCBI Taxonomy" id="1884913"/>
    <lineage>
        <taxon>Bacteria</taxon>
        <taxon>Bacillati</taxon>
        <taxon>Actinomycetota</taxon>
        <taxon>Actinomycetes</taxon>
        <taxon>Candidatus Nanopelagicales</taxon>
        <taxon>Candidatus Nanopelagicaceae</taxon>
        <taxon>Candidatus Planktophila</taxon>
    </lineage>
</organism>
<dbReference type="InterPro" id="IPR028098">
    <property type="entry name" value="Glyco_trans_4-like_N"/>
</dbReference>
<dbReference type="InterPro" id="IPR001296">
    <property type="entry name" value="Glyco_trans_1"/>
</dbReference>
<proteinExistence type="predicted"/>
<keyword evidence="1" id="KW-0328">Glycosyltransferase</keyword>
<dbReference type="KEGG" id="plan:A1s21148_00365"/>
<dbReference type="SUPFAM" id="SSF53756">
    <property type="entry name" value="UDP-Glycosyltransferase/glycogen phosphorylase"/>
    <property type="match status" value="1"/>
</dbReference>
<keyword evidence="2" id="KW-0808">Transferase</keyword>
<gene>
    <name evidence="5" type="ORF">A1s21148_00365</name>
</gene>
<sequence length="359" mass="40367">MKPILHVITTISRGGAENQLLVLAGEQVASGEKVSVLYLKDNPDLEEDFTNLGVEVISQFANLNPLRQTVLIRKYISNQNMIIHAHLPRAELITRFSVAHQIFVVSRHNAEPFFPGAPRFFSILISRFVTRRANLCIAISKAVQNYLERNNEISPKSISAVVLYGYQKNRILNSRILYDASKSYQIGTIARLVPQKDLPTLLRAFALIVGDVPNATLSIVGSGPLERDLKELAEELGIRNKIDWQGKRGDIDKYLQNIDLFLLTSSYEGFGLVLLEAMANRVPIIAANNSAIPEVIGEFPETLFETGNYLDLSKKILASLSLQSRKTIVQRQILRLEKFDARDMSNRIKALYNQLDHNI</sequence>
<dbReference type="Proteomes" id="UP000217144">
    <property type="component" value="Chromosome"/>
</dbReference>
<dbReference type="PANTHER" id="PTHR12526">
    <property type="entry name" value="GLYCOSYLTRANSFERASE"/>
    <property type="match status" value="1"/>
</dbReference>
<evidence type="ECO:0000313" key="6">
    <source>
        <dbReference type="Proteomes" id="UP000217144"/>
    </source>
</evidence>
<feature type="domain" description="Glycosyltransferase subfamily 4-like N-terminal" evidence="4">
    <location>
        <begin position="14"/>
        <end position="158"/>
    </location>
</feature>
<accession>A0AAD0E425</accession>
<protein>
    <submittedName>
        <fullName evidence="5">Glycosyltransferase</fullName>
    </submittedName>
</protein>
<dbReference type="GO" id="GO:0016757">
    <property type="term" value="F:glycosyltransferase activity"/>
    <property type="evidence" value="ECO:0007669"/>
    <property type="project" value="UniProtKB-KW"/>
</dbReference>
<feature type="domain" description="Glycosyl transferase family 1" evidence="3">
    <location>
        <begin position="181"/>
        <end position="323"/>
    </location>
</feature>
<dbReference type="Pfam" id="PF00534">
    <property type="entry name" value="Glycos_transf_1"/>
    <property type="match status" value="1"/>
</dbReference>
<evidence type="ECO:0000259" key="4">
    <source>
        <dbReference type="Pfam" id="PF13439"/>
    </source>
</evidence>
<dbReference type="PANTHER" id="PTHR12526:SF637">
    <property type="entry name" value="GLYCOSYLTRANSFERASE EPSF-RELATED"/>
    <property type="match status" value="1"/>
</dbReference>
<dbReference type="AlphaFoldDB" id="A0AAD0E425"/>
<evidence type="ECO:0000256" key="1">
    <source>
        <dbReference type="ARBA" id="ARBA00022676"/>
    </source>
</evidence>
<dbReference type="EMBL" id="CP016769">
    <property type="protein sequence ID" value="ASY10040.1"/>
    <property type="molecule type" value="Genomic_DNA"/>
</dbReference>
<evidence type="ECO:0000313" key="5">
    <source>
        <dbReference type="EMBL" id="ASY10040.1"/>
    </source>
</evidence>
<keyword evidence="6" id="KW-1185">Reference proteome</keyword>
<evidence type="ECO:0000259" key="3">
    <source>
        <dbReference type="Pfam" id="PF00534"/>
    </source>
</evidence>
<dbReference type="Pfam" id="PF13439">
    <property type="entry name" value="Glyco_transf_4"/>
    <property type="match status" value="1"/>
</dbReference>
<name>A0AAD0E425_9ACTN</name>
<dbReference type="Gene3D" id="3.40.50.2000">
    <property type="entry name" value="Glycogen Phosphorylase B"/>
    <property type="match status" value="2"/>
</dbReference>